<protein>
    <submittedName>
        <fullName evidence="2">CHAT domain-containing protein</fullName>
    </submittedName>
</protein>
<dbReference type="InterPro" id="IPR024983">
    <property type="entry name" value="CHAT_dom"/>
</dbReference>
<feature type="domain" description="CHAT" evidence="1">
    <location>
        <begin position="189"/>
        <end position="498"/>
    </location>
</feature>
<reference evidence="2" key="1">
    <citation type="journal article" date="2017" name="Proc. Natl. Acad. Sci. U.S.A.">
        <title>Comparative genomics uncovers the prolific and distinctive metabolic potential of the cyanobacterial genus Moorea.</title>
        <authorList>
            <person name="Leao T."/>
            <person name="Castelao G."/>
            <person name="Korobeynikov A."/>
            <person name="Monroe E.A."/>
            <person name="Podell S."/>
            <person name="Glukhov E."/>
            <person name="Allen E.E."/>
            <person name="Gerwick W.H."/>
            <person name="Gerwick L."/>
        </authorList>
    </citation>
    <scope>NUCLEOTIDE SEQUENCE</scope>
    <source>
        <strain evidence="2">JHB</strain>
    </source>
</reference>
<dbReference type="EMBL" id="CP017708">
    <property type="protein sequence ID" value="WAN69898.1"/>
    <property type="molecule type" value="Genomic_DNA"/>
</dbReference>
<dbReference type="PANTHER" id="PTHR10098">
    <property type="entry name" value="RAPSYN-RELATED"/>
    <property type="match status" value="1"/>
</dbReference>
<evidence type="ECO:0000313" key="2">
    <source>
        <dbReference type="EMBL" id="WAN69898.1"/>
    </source>
</evidence>
<proteinExistence type="predicted"/>
<accession>A0A9Q9SUI5</accession>
<dbReference type="AlphaFoldDB" id="A0A9Q9SUI5"/>
<organism evidence="2">
    <name type="scientific">Moorena producens (strain JHB)</name>
    <dbReference type="NCBI Taxonomy" id="1454205"/>
    <lineage>
        <taxon>Bacteria</taxon>
        <taxon>Bacillati</taxon>
        <taxon>Cyanobacteriota</taxon>
        <taxon>Cyanophyceae</taxon>
        <taxon>Coleofasciculales</taxon>
        <taxon>Coleofasciculaceae</taxon>
        <taxon>Moorena</taxon>
    </lineage>
</organism>
<evidence type="ECO:0000259" key="1">
    <source>
        <dbReference type="Pfam" id="PF12770"/>
    </source>
</evidence>
<dbReference type="Pfam" id="PF12770">
    <property type="entry name" value="CHAT"/>
    <property type="match status" value="1"/>
</dbReference>
<sequence length="504" mass="56846">MHLQAPNNIEASRLSFTTILRRKGRILDILTSSIQIMRQNDDPESQGLLNKYIKTRTQHANLIFKKPEDITSPDIHRQKLAEIEEKAKQIEDEISRRSSTFDNESQPINLEAFQKLIPVDAAFVELVRYLPFNPQNELFGSPRYAAYVLYQNGEPQAIDLGEAETIDRAIEKLRTYLGNPKAPIKQLKDSARELDKMVMQPVRQLLEDTKTILLSPDAALNLIPFEALVDENYQYLVKNYQITYLTSGRDLLRLQNQSSSEQPPLIIADPLYSQASDEVSINRSVEDISRIFVQKTFGRLRGTAEEAEAIQKLIGLSDNQIKTRQQATENALKQVKNPDFLHIATHGFFLKPSSENPTNFDNPLFRSGLVFAGVEKSQSGGDDGVFTAYEGSLLNLVGTQLVVLSACDTGIGDISAGEGIYGLRRAFVIAGSESQLISLWKVEDTATKDLMIAYYQGLKARKGRREALSQIQRDWLEGKNGKKYQHPYYWASFIFSGDSTPMEF</sequence>
<dbReference type="PANTHER" id="PTHR10098:SF108">
    <property type="entry name" value="TETRATRICOPEPTIDE REPEAT PROTEIN 28"/>
    <property type="match status" value="1"/>
</dbReference>
<dbReference type="Proteomes" id="UP000176944">
    <property type="component" value="Chromosome"/>
</dbReference>
<reference evidence="2" key="2">
    <citation type="submission" date="2022-10" db="EMBL/GenBank/DDBJ databases">
        <authorList>
            <person name="Ngo T.-E."/>
        </authorList>
    </citation>
    <scope>NUCLEOTIDE SEQUENCE</scope>
    <source>
        <strain evidence="2">JHB</strain>
    </source>
</reference>
<gene>
    <name evidence="2" type="ORF">BJP36_38055</name>
</gene>
<name>A0A9Q9SUI5_MOOP1</name>